<feature type="region of interest" description="Disordered" evidence="1">
    <location>
        <begin position="1"/>
        <end position="52"/>
    </location>
</feature>
<proteinExistence type="predicted"/>
<name>A0A0D2HMP8_CLAB1</name>
<dbReference type="AlphaFoldDB" id="A0A0D2HMP8"/>
<accession>A0A0D2HMP8</accession>
<dbReference type="Proteomes" id="UP000053789">
    <property type="component" value="Unassembled WGS sequence"/>
</dbReference>
<protein>
    <submittedName>
        <fullName evidence="2">Uncharacterized protein</fullName>
    </submittedName>
</protein>
<dbReference type="VEuPathDB" id="FungiDB:Z519_07012"/>
<dbReference type="EMBL" id="KN846989">
    <property type="protein sequence ID" value="KIW92030.1"/>
    <property type="molecule type" value="Genomic_DNA"/>
</dbReference>
<dbReference type="GeneID" id="27699940"/>
<organism evidence="2 3">
    <name type="scientific">Cladophialophora bantiana (strain ATCC 10958 / CBS 173.52 / CDC B-1940 / NIH 8579)</name>
    <name type="common">Xylohypha bantiana</name>
    <dbReference type="NCBI Taxonomy" id="1442370"/>
    <lineage>
        <taxon>Eukaryota</taxon>
        <taxon>Fungi</taxon>
        <taxon>Dikarya</taxon>
        <taxon>Ascomycota</taxon>
        <taxon>Pezizomycotina</taxon>
        <taxon>Eurotiomycetes</taxon>
        <taxon>Chaetothyriomycetidae</taxon>
        <taxon>Chaetothyriales</taxon>
        <taxon>Herpotrichiellaceae</taxon>
        <taxon>Cladophialophora</taxon>
    </lineage>
</organism>
<feature type="compositionally biased region" description="Basic and acidic residues" evidence="1">
    <location>
        <begin position="10"/>
        <end position="52"/>
    </location>
</feature>
<evidence type="ECO:0000256" key="1">
    <source>
        <dbReference type="SAM" id="MobiDB-lite"/>
    </source>
</evidence>
<dbReference type="HOGENOM" id="CLU_2757570_0_0_1"/>
<sequence length="70" mass="8393">MYRESSYGRSDNHHYDSNHNVDNPDNHTIYNDHNDGAYRYDDHTLTPDESRRVPPVSIFRPYLQRIRFGP</sequence>
<evidence type="ECO:0000313" key="2">
    <source>
        <dbReference type="EMBL" id="KIW92030.1"/>
    </source>
</evidence>
<evidence type="ECO:0000313" key="3">
    <source>
        <dbReference type="Proteomes" id="UP000053789"/>
    </source>
</evidence>
<gene>
    <name evidence="2" type="ORF">Z519_07012</name>
</gene>
<reference evidence="2" key="1">
    <citation type="submission" date="2015-01" db="EMBL/GenBank/DDBJ databases">
        <title>The Genome Sequence of Cladophialophora bantiana CBS 173.52.</title>
        <authorList>
            <consortium name="The Broad Institute Genomics Platform"/>
            <person name="Cuomo C."/>
            <person name="de Hoog S."/>
            <person name="Gorbushina A."/>
            <person name="Stielow B."/>
            <person name="Teixiera M."/>
            <person name="Abouelleil A."/>
            <person name="Chapman S.B."/>
            <person name="Priest M."/>
            <person name="Young S.K."/>
            <person name="Wortman J."/>
            <person name="Nusbaum C."/>
            <person name="Birren B."/>
        </authorList>
    </citation>
    <scope>NUCLEOTIDE SEQUENCE [LARGE SCALE GENOMIC DNA]</scope>
    <source>
        <strain evidence="2">CBS 173.52</strain>
    </source>
</reference>
<dbReference type="RefSeq" id="XP_016618699.1">
    <property type="nucleotide sequence ID" value="XM_016764749.1"/>
</dbReference>
<keyword evidence="3" id="KW-1185">Reference proteome</keyword>